<dbReference type="EMBL" id="BRPK01000003">
    <property type="protein sequence ID" value="GLB36833.1"/>
    <property type="molecule type" value="Genomic_DNA"/>
</dbReference>
<evidence type="ECO:0000313" key="2">
    <source>
        <dbReference type="Proteomes" id="UP001063166"/>
    </source>
</evidence>
<protein>
    <submittedName>
        <fullName evidence="1">Uncharacterized protein</fullName>
    </submittedName>
</protein>
<dbReference type="PANTHER" id="PTHR44200">
    <property type="entry name" value="DNAJ HOMOLOG SUBFAMILY C MEMBER 7"/>
    <property type="match status" value="1"/>
</dbReference>
<proteinExistence type="predicted"/>
<comment type="caution">
    <text evidence="1">The sequence shown here is derived from an EMBL/GenBank/DDBJ whole genome shotgun (WGS) entry which is preliminary data.</text>
</comment>
<name>A0A9P3UKN1_LYOSH</name>
<accession>A0A9P3UKN1</accession>
<dbReference type="Gene3D" id="1.25.40.10">
    <property type="entry name" value="Tetratricopeptide repeat domain"/>
    <property type="match status" value="1"/>
</dbReference>
<dbReference type="AlphaFoldDB" id="A0A9P3UKN1"/>
<dbReference type="SUPFAM" id="SSF48452">
    <property type="entry name" value="TPR-like"/>
    <property type="match status" value="1"/>
</dbReference>
<dbReference type="InterPro" id="IPR011990">
    <property type="entry name" value="TPR-like_helical_dom_sf"/>
</dbReference>
<dbReference type="SMART" id="SM00028">
    <property type="entry name" value="TPR"/>
    <property type="match status" value="2"/>
</dbReference>
<dbReference type="Proteomes" id="UP001063166">
    <property type="component" value="Unassembled WGS sequence"/>
</dbReference>
<organism evidence="1 2">
    <name type="scientific">Lyophyllum shimeji</name>
    <name type="common">Hon-shimeji</name>
    <name type="synonym">Tricholoma shimeji</name>
    <dbReference type="NCBI Taxonomy" id="47721"/>
    <lineage>
        <taxon>Eukaryota</taxon>
        <taxon>Fungi</taxon>
        <taxon>Dikarya</taxon>
        <taxon>Basidiomycota</taxon>
        <taxon>Agaricomycotina</taxon>
        <taxon>Agaricomycetes</taxon>
        <taxon>Agaricomycetidae</taxon>
        <taxon>Agaricales</taxon>
        <taxon>Tricholomatineae</taxon>
        <taxon>Lyophyllaceae</taxon>
        <taxon>Lyophyllum</taxon>
    </lineage>
</organism>
<dbReference type="InterPro" id="IPR052758">
    <property type="entry name" value="SRC_co-chaperone"/>
</dbReference>
<dbReference type="PANTHER" id="PTHR44200:SF1">
    <property type="entry name" value="DNAJ HOMOLOG SUBFAMILY C MEMBER 7"/>
    <property type="match status" value="1"/>
</dbReference>
<evidence type="ECO:0000313" key="1">
    <source>
        <dbReference type="EMBL" id="GLB36833.1"/>
    </source>
</evidence>
<reference evidence="1" key="1">
    <citation type="submission" date="2022-07" db="EMBL/GenBank/DDBJ databases">
        <title>The genome of Lyophyllum shimeji provides insight into the initial evolution of ectomycorrhizal fungal genome.</title>
        <authorList>
            <person name="Kobayashi Y."/>
            <person name="Shibata T."/>
            <person name="Hirakawa H."/>
            <person name="Shigenobu S."/>
            <person name="Nishiyama T."/>
            <person name="Yamada A."/>
            <person name="Hasebe M."/>
            <person name="Kawaguchi M."/>
        </authorList>
    </citation>
    <scope>NUCLEOTIDE SEQUENCE</scope>
    <source>
        <strain evidence="1">AT787</strain>
    </source>
</reference>
<dbReference type="OrthoDB" id="420195at2759"/>
<gene>
    <name evidence="1" type="ORF">LshimejAT787_0311200</name>
</gene>
<sequence>MSSFHLELKAQQLKADGNQRFVSGHYSDAAKVYTHILETCSAKVNPELIRTIRCNRAACYNELGKYQQAAEDCALVLAADPGSPRSRSITLKAHLRLARSLHGLGELEKATMELDRFRSLNGKSQASELSLRVQILQDQVEQDTVAEERCGLATRLLHYVVRTSRPAPIVIDDQVPTVLCSTNPPRIPTNAFLTHLVQKYDQRIMHTQEWTCWKCPAKAESMVHTPCAYFHLEEPVVVDLAQPICIHGGECEKEARALMAGQMAKLSARSASKA</sequence>
<dbReference type="InterPro" id="IPR019734">
    <property type="entry name" value="TPR_rpt"/>
</dbReference>
<keyword evidence="2" id="KW-1185">Reference proteome</keyword>